<comment type="caution">
    <text evidence="2">The sequence shown here is derived from an EMBL/GenBank/DDBJ whole genome shotgun (WGS) entry which is preliminary data.</text>
</comment>
<proteinExistence type="predicted"/>
<accession>A0ABT4EMX5</accession>
<evidence type="ECO:0000313" key="3">
    <source>
        <dbReference type="Proteomes" id="UP001527052"/>
    </source>
</evidence>
<keyword evidence="1" id="KW-0472">Membrane</keyword>
<name>A0ABT4EMX5_9BACI</name>
<feature type="transmembrane region" description="Helical" evidence="1">
    <location>
        <begin position="6"/>
        <end position="26"/>
    </location>
</feature>
<dbReference type="RefSeq" id="WP_134022577.1">
    <property type="nucleotide sequence ID" value="NZ_JAMDLZ010000014.1"/>
</dbReference>
<keyword evidence="3" id="KW-1185">Reference proteome</keyword>
<dbReference type="EMBL" id="JAMDLZ010000014">
    <property type="protein sequence ID" value="MCY9547019.1"/>
    <property type="molecule type" value="Genomic_DNA"/>
</dbReference>
<dbReference type="Proteomes" id="UP001527052">
    <property type="component" value="Unassembled WGS sequence"/>
</dbReference>
<evidence type="ECO:0000256" key="1">
    <source>
        <dbReference type="SAM" id="Phobius"/>
    </source>
</evidence>
<protein>
    <submittedName>
        <fullName evidence="2">Uncharacterized protein</fullName>
    </submittedName>
</protein>
<organism evidence="2 3">
    <name type="scientific">Lysinibacillus xylanilyticus</name>
    <dbReference type="NCBI Taxonomy" id="582475"/>
    <lineage>
        <taxon>Bacteria</taxon>
        <taxon>Bacillati</taxon>
        <taxon>Bacillota</taxon>
        <taxon>Bacilli</taxon>
        <taxon>Bacillales</taxon>
        <taxon>Bacillaceae</taxon>
        <taxon>Lysinibacillus</taxon>
    </lineage>
</organism>
<gene>
    <name evidence="2" type="ORF">M5W82_08635</name>
</gene>
<keyword evidence="1" id="KW-1133">Transmembrane helix</keyword>
<keyword evidence="1" id="KW-0812">Transmembrane</keyword>
<evidence type="ECO:0000313" key="2">
    <source>
        <dbReference type="EMBL" id="MCY9547019.1"/>
    </source>
</evidence>
<reference evidence="2 3" key="1">
    <citation type="submission" date="2022-05" db="EMBL/GenBank/DDBJ databases">
        <title>Genome Sequencing of Bee-Associated Microbes.</title>
        <authorList>
            <person name="Dunlap C."/>
        </authorList>
    </citation>
    <scope>NUCLEOTIDE SEQUENCE [LARGE SCALE GENOMIC DNA]</scope>
    <source>
        <strain evidence="2 3">NRRL BD-083</strain>
    </source>
</reference>
<sequence>MDGDAIVWIVLLLSIVICDYLASYLYKNKKIPLWASAIGMALLIPVIVGSFVYLGVSYAKAFEPDNTREGIAFAGGFMALILALNAIIMFVIGVILNIYTFVKNKRE</sequence>
<feature type="transmembrane region" description="Helical" evidence="1">
    <location>
        <begin position="76"/>
        <end position="102"/>
    </location>
</feature>
<feature type="transmembrane region" description="Helical" evidence="1">
    <location>
        <begin position="33"/>
        <end position="56"/>
    </location>
</feature>